<gene>
    <name evidence="1" type="ORF">HLH48_15550</name>
</gene>
<dbReference type="Proteomes" id="UP000589085">
    <property type="component" value="Unassembled WGS sequence"/>
</dbReference>
<proteinExistence type="predicted"/>
<dbReference type="EMBL" id="JABEQJ010000022">
    <property type="protein sequence ID" value="MBB2161569.1"/>
    <property type="molecule type" value="Genomic_DNA"/>
</dbReference>
<sequence>MIMKNAQPAAPPERARLIWREGRGRNGGSTSEIALVNEALKAGRKNIRIADGDIQNDTMRRQLSRYPDLVLPPPKSGDLDDFKKWVSVAIADCAERGSTTIMDLGGNDTMPRRLAEDLDLVTGLKEANIDLVVHAFCGTSYDDIENVYRAWKNGPFCDVTNRVLFLNGGVGDRFRIPTAIMEFFVSDRRVQEMGSEGVKLIPVPFLACLGDLERADMSIHDALEGKKPKSGDTPSIFWPTMARQWRDAFMAGVLDSARPDLFP</sequence>
<reference evidence="1 2" key="1">
    <citation type="submission" date="2020-04" db="EMBL/GenBank/DDBJ databases">
        <title>Description of novel Gluconacetobacter.</title>
        <authorList>
            <person name="Sombolestani A."/>
        </authorList>
    </citation>
    <scope>NUCLEOTIDE SEQUENCE [LARGE SCALE GENOMIC DNA]</scope>
    <source>
        <strain evidence="1 2">LMG 19747</strain>
    </source>
</reference>
<evidence type="ECO:0000313" key="2">
    <source>
        <dbReference type="Proteomes" id="UP000589085"/>
    </source>
</evidence>
<organism evidence="1 2">
    <name type="scientific">Gluconacetobacter sacchari</name>
    <dbReference type="NCBI Taxonomy" id="92759"/>
    <lineage>
        <taxon>Bacteria</taxon>
        <taxon>Pseudomonadati</taxon>
        <taxon>Pseudomonadota</taxon>
        <taxon>Alphaproteobacteria</taxon>
        <taxon>Acetobacterales</taxon>
        <taxon>Acetobacteraceae</taxon>
        <taxon>Gluconacetobacter</taxon>
    </lineage>
</organism>
<name>A0A7W4IF06_9PROT</name>
<evidence type="ECO:0000313" key="1">
    <source>
        <dbReference type="EMBL" id="MBB2161569.1"/>
    </source>
</evidence>
<protein>
    <submittedName>
        <fullName evidence="1">Uncharacterized protein</fullName>
    </submittedName>
</protein>
<comment type="caution">
    <text evidence="1">The sequence shown here is derived from an EMBL/GenBank/DDBJ whole genome shotgun (WGS) entry which is preliminary data.</text>
</comment>
<accession>A0A7W4IF06</accession>
<dbReference type="RefSeq" id="WP_182998400.1">
    <property type="nucleotide sequence ID" value="NZ_JABEQJ010000022.1"/>
</dbReference>
<dbReference type="AlphaFoldDB" id="A0A7W4IF06"/>